<name>A0AA88A183_FICCA</name>
<keyword evidence="10" id="KW-1185">Reference proteome</keyword>
<dbReference type="InterPro" id="IPR001841">
    <property type="entry name" value="Znf_RING"/>
</dbReference>
<keyword evidence="3" id="KW-0479">Metal-binding</keyword>
<dbReference type="AlphaFoldDB" id="A0AA88A183"/>
<evidence type="ECO:0000313" key="10">
    <source>
        <dbReference type="Proteomes" id="UP001187192"/>
    </source>
</evidence>
<evidence type="ECO:0000256" key="2">
    <source>
        <dbReference type="ARBA" id="ARBA00012483"/>
    </source>
</evidence>
<keyword evidence="4 6" id="KW-0863">Zinc-finger</keyword>
<feature type="region of interest" description="Disordered" evidence="7">
    <location>
        <begin position="159"/>
        <end position="183"/>
    </location>
</feature>
<feature type="compositionally biased region" description="Polar residues" evidence="7">
    <location>
        <begin position="159"/>
        <end position="168"/>
    </location>
</feature>
<dbReference type="PANTHER" id="PTHR15710">
    <property type="entry name" value="E3 UBIQUITIN-PROTEIN LIGASE PRAJA"/>
    <property type="match status" value="1"/>
</dbReference>
<evidence type="ECO:0000313" key="9">
    <source>
        <dbReference type="EMBL" id="GMN32481.1"/>
    </source>
</evidence>
<organism evidence="9 10">
    <name type="scientific">Ficus carica</name>
    <name type="common">Common fig</name>
    <dbReference type="NCBI Taxonomy" id="3494"/>
    <lineage>
        <taxon>Eukaryota</taxon>
        <taxon>Viridiplantae</taxon>
        <taxon>Streptophyta</taxon>
        <taxon>Embryophyta</taxon>
        <taxon>Tracheophyta</taxon>
        <taxon>Spermatophyta</taxon>
        <taxon>Magnoliopsida</taxon>
        <taxon>eudicotyledons</taxon>
        <taxon>Gunneridae</taxon>
        <taxon>Pentapetalae</taxon>
        <taxon>rosids</taxon>
        <taxon>fabids</taxon>
        <taxon>Rosales</taxon>
        <taxon>Moraceae</taxon>
        <taxon>Ficeae</taxon>
        <taxon>Ficus</taxon>
    </lineage>
</organism>
<dbReference type="SMART" id="SM00184">
    <property type="entry name" value="RING"/>
    <property type="match status" value="1"/>
</dbReference>
<dbReference type="GO" id="GO:0005737">
    <property type="term" value="C:cytoplasm"/>
    <property type="evidence" value="ECO:0007669"/>
    <property type="project" value="TreeGrafter"/>
</dbReference>
<dbReference type="GO" id="GO:0016567">
    <property type="term" value="P:protein ubiquitination"/>
    <property type="evidence" value="ECO:0007669"/>
    <property type="project" value="TreeGrafter"/>
</dbReference>
<keyword evidence="5" id="KW-0862">Zinc</keyword>
<dbReference type="EC" id="2.3.2.27" evidence="2"/>
<comment type="catalytic activity">
    <reaction evidence="1">
        <text>S-ubiquitinyl-[E2 ubiquitin-conjugating enzyme]-L-cysteine + [acceptor protein]-L-lysine = [E2 ubiquitin-conjugating enzyme]-L-cysteine + N(6)-ubiquitinyl-[acceptor protein]-L-lysine.</text>
        <dbReference type="EC" id="2.3.2.27"/>
    </reaction>
</comment>
<dbReference type="Gramene" id="FCD_00006772-RA">
    <property type="protein sequence ID" value="FCD_00006772-RA:cds"/>
    <property type="gene ID" value="FCD_00006772"/>
</dbReference>
<protein>
    <recommendedName>
        <fullName evidence="2">RING-type E3 ubiquitin transferase</fullName>
        <ecNumber evidence="2">2.3.2.27</ecNumber>
    </recommendedName>
</protein>
<dbReference type="PANTHER" id="PTHR15710:SF196">
    <property type="entry name" value="F6A14.12 PROTEIN-RELATED"/>
    <property type="match status" value="1"/>
</dbReference>
<gene>
    <name evidence="9" type="ORF">TIFTF001_003699</name>
</gene>
<dbReference type="PROSITE" id="PS50089">
    <property type="entry name" value="ZF_RING_2"/>
    <property type="match status" value="1"/>
</dbReference>
<sequence length="340" mass="38977">MAEFDSNNTRSGVYISAQDSSIRGNYQTLLDPQFTFVFYVIRKNIFTEPRTRVQTLSHTRHAFEHPISRLESEWNSIPIAAMLVNMQLPFLLQNPFWVVEDESRSASNPSRLRSHADVITKISEFTRRIIRESRGYHRVRMTVTIEKRVVVSDSQVLIEQPPSHNNLPSNNSSSSSVASTRTSMRRSMRRAIGGLFEPLLEEAWEVLARLRSNRMIDMFVPVQNEIREVAMVELMNWATDESLFEPIPDEAMETAEIRLNPAANSAVEALEKLRYDGSSSSNTKSASTLICPVCMEEVMIGSHLARMPCCHMFHQDCILEWLKRSHTCPVCRFKLPIRDV</sequence>
<dbReference type="SUPFAM" id="SSF57850">
    <property type="entry name" value="RING/U-box"/>
    <property type="match status" value="1"/>
</dbReference>
<evidence type="ECO:0000256" key="5">
    <source>
        <dbReference type="ARBA" id="ARBA00022833"/>
    </source>
</evidence>
<comment type="caution">
    <text evidence="9">The sequence shown here is derived from an EMBL/GenBank/DDBJ whole genome shotgun (WGS) entry which is preliminary data.</text>
</comment>
<reference evidence="9" key="1">
    <citation type="submission" date="2023-07" db="EMBL/GenBank/DDBJ databases">
        <title>draft genome sequence of fig (Ficus carica).</title>
        <authorList>
            <person name="Takahashi T."/>
            <person name="Nishimura K."/>
        </authorList>
    </citation>
    <scope>NUCLEOTIDE SEQUENCE</scope>
</reference>
<evidence type="ECO:0000259" key="8">
    <source>
        <dbReference type="PROSITE" id="PS50089"/>
    </source>
</evidence>
<evidence type="ECO:0000256" key="7">
    <source>
        <dbReference type="SAM" id="MobiDB-lite"/>
    </source>
</evidence>
<dbReference type="InterPro" id="IPR013083">
    <property type="entry name" value="Znf_RING/FYVE/PHD"/>
</dbReference>
<accession>A0AA88A183</accession>
<feature type="domain" description="RING-type" evidence="8">
    <location>
        <begin position="291"/>
        <end position="332"/>
    </location>
</feature>
<proteinExistence type="predicted"/>
<evidence type="ECO:0000256" key="1">
    <source>
        <dbReference type="ARBA" id="ARBA00000900"/>
    </source>
</evidence>
<dbReference type="EMBL" id="BTGU01000003">
    <property type="protein sequence ID" value="GMN32481.1"/>
    <property type="molecule type" value="Genomic_DNA"/>
</dbReference>
<evidence type="ECO:0000256" key="4">
    <source>
        <dbReference type="ARBA" id="ARBA00022771"/>
    </source>
</evidence>
<dbReference type="GO" id="GO:0008270">
    <property type="term" value="F:zinc ion binding"/>
    <property type="evidence" value="ECO:0007669"/>
    <property type="project" value="UniProtKB-KW"/>
</dbReference>
<feature type="compositionally biased region" description="Low complexity" evidence="7">
    <location>
        <begin position="169"/>
        <end position="182"/>
    </location>
</feature>
<dbReference type="Gene3D" id="3.30.40.10">
    <property type="entry name" value="Zinc/RING finger domain, C3HC4 (zinc finger)"/>
    <property type="match status" value="1"/>
</dbReference>
<dbReference type="Pfam" id="PF13639">
    <property type="entry name" value="zf-RING_2"/>
    <property type="match status" value="1"/>
</dbReference>
<evidence type="ECO:0000256" key="6">
    <source>
        <dbReference type="PROSITE-ProRule" id="PRU00175"/>
    </source>
</evidence>
<dbReference type="Proteomes" id="UP001187192">
    <property type="component" value="Unassembled WGS sequence"/>
</dbReference>
<dbReference type="GO" id="GO:0061630">
    <property type="term" value="F:ubiquitin protein ligase activity"/>
    <property type="evidence" value="ECO:0007669"/>
    <property type="project" value="UniProtKB-EC"/>
</dbReference>
<evidence type="ECO:0000256" key="3">
    <source>
        <dbReference type="ARBA" id="ARBA00022723"/>
    </source>
</evidence>